<dbReference type="InterPro" id="IPR003737">
    <property type="entry name" value="GlcNAc_PI_deacetylase-related"/>
</dbReference>
<dbReference type="InterPro" id="IPR024078">
    <property type="entry name" value="LmbE-like_dom_sf"/>
</dbReference>
<protein>
    <submittedName>
        <fullName evidence="1">Unannotated protein</fullName>
    </submittedName>
</protein>
<dbReference type="GO" id="GO:0016811">
    <property type="term" value="F:hydrolase activity, acting on carbon-nitrogen (but not peptide) bonds, in linear amides"/>
    <property type="evidence" value="ECO:0007669"/>
    <property type="project" value="TreeGrafter"/>
</dbReference>
<dbReference type="Gene3D" id="3.40.50.10320">
    <property type="entry name" value="LmbE-like"/>
    <property type="match status" value="1"/>
</dbReference>
<dbReference type="PANTHER" id="PTHR12993:SF11">
    <property type="entry name" value="N-ACETYLGLUCOSAMINYL-PHOSPHATIDYLINOSITOL DE-N-ACETYLASE"/>
    <property type="match status" value="1"/>
</dbReference>
<proteinExistence type="predicted"/>
<dbReference type="Pfam" id="PF02585">
    <property type="entry name" value="PIG-L"/>
    <property type="match status" value="1"/>
</dbReference>
<gene>
    <name evidence="1" type="ORF">UFOPK1808_00579</name>
</gene>
<dbReference type="EMBL" id="CAEZUL010000048">
    <property type="protein sequence ID" value="CAB4598173.1"/>
    <property type="molecule type" value="Genomic_DNA"/>
</dbReference>
<dbReference type="AlphaFoldDB" id="A0A6J6GEW4"/>
<organism evidence="1">
    <name type="scientific">freshwater metagenome</name>
    <dbReference type="NCBI Taxonomy" id="449393"/>
    <lineage>
        <taxon>unclassified sequences</taxon>
        <taxon>metagenomes</taxon>
        <taxon>ecological metagenomes</taxon>
    </lineage>
</organism>
<dbReference type="SUPFAM" id="SSF102588">
    <property type="entry name" value="LmbE-like"/>
    <property type="match status" value="1"/>
</dbReference>
<name>A0A6J6GEW4_9ZZZZ</name>
<accession>A0A6J6GEW4</accession>
<evidence type="ECO:0000313" key="1">
    <source>
        <dbReference type="EMBL" id="CAB4598173.1"/>
    </source>
</evidence>
<reference evidence="1" key="1">
    <citation type="submission" date="2020-05" db="EMBL/GenBank/DDBJ databases">
        <authorList>
            <person name="Chiriac C."/>
            <person name="Salcher M."/>
            <person name="Ghai R."/>
            <person name="Kavagutti S V."/>
        </authorList>
    </citation>
    <scope>NUCLEOTIDE SEQUENCE</scope>
</reference>
<sequence>MPSLPSSVSGDPLCLMTIHAHPDDEASKGAPTVAKYYAEGVRTVLVCCTGGEEGDLQNPALREPGQPFHNMTPEEERAHMAVVRPKELELSVAAIGFSALHMLGYRDSGMAGSEPNNHPDCFHMADLDEATGRLVALIRAEKPQVILTYNDDQAGYPHPDHLRVHDASVLAFERAGDPAWYPEAGEPWQPLKMYYTLWAKERIMAVHEALLLKFGESPFDENWRNRPSQDHRITTRLEIGEYLHARTQSLRAHATQVDPTSKWWFGLEDHELADVYPWEDWILAKSVSGDVPEGMMETDLFVGIRHLSEVSS</sequence>
<dbReference type="PANTHER" id="PTHR12993">
    <property type="entry name" value="N-ACETYLGLUCOSAMINYL-PHOSPHATIDYLINOSITOL DE-N-ACETYLASE-RELATED"/>
    <property type="match status" value="1"/>
</dbReference>